<evidence type="ECO:0000313" key="2">
    <source>
        <dbReference type="Proteomes" id="UP000487596"/>
    </source>
</evidence>
<organism evidence="1 2">
    <name type="scientific">Bacteroides xylanisolvens</name>
    <dbReference type="NCBI Taxonomy" id="371601"/>
    <lineage>
        <taxon>Bacteria</taxon>
        <taxon>Pseudomonadati</taxon>
        <taxon>Bacteroidota</taxon>
        <taxon>Bacteroidia</taxon>
        <taxon>Bacteroidales</taxon>
        <taxon>Bacteroidaceae</taxon>
        <taxon>Bacteroides</taxon>
    </lineage>
</organism>
<evidence type="ECO:0000313" key="1">
    <source>
        <dbReference type="EMBL" id="KAB6140171.1"/>
    </source>
</evidence>
<comment type="caution">
    <text evidence="1">The sequence shown here is derived from an EMBL/GenBank/DDBJ whole genome shotgun (WGS) entry which is preliminary data.</text>
</comment>
<reference evidence="1 2" key="1">
    <citation type="journal article" date="2019" name="Nat. Med.">
        <title>A library of human gut bacterial isolates paired with longitudinal multiomics data enables mechanistic microbiome research.</title>
        <authorList>
            <person name="Poyet M."/>
            <person name="Groussin M."/>
            <person name="Gibbons S.M."/>
            <person name="Avila-Pacheco J."/>
            <person name="Jiang X."/>
            <person name="Kearney S.M."/>
            <person name="Perrotta A.R."/>
            <person name="Berdy B."/>
            <person name="Zhao S."/>
            <person name="Lieberman T.D."/>
            <person name="Swanson P.K."/>
            <person name="Smith M."/>
            <person name="Roesemann S."/>
            <person name="Alexander J.E."/>
            <person name="Rich S.A."/>
            <person name="Livny J."/>
            <person name="Vlamakis H."/>
            <person name="Clish C."/>
            <person name="Bullock K."/>
            <person name="Deik A."/>
            <person name="Scott J."/>
            <person name="Pierce K.A."/>
            <person name="Xavier R.J."/>
            <person name="Alm E.J."/>
        </authorList>
    </citation>
    <scope>NUCLEOTIDE SEQUENCE [LARGE SCALE GENOMIC DNA]</scope>
    <source>
        <strain evidence="1 2">BIOML-A62</strain>
    </source>
</reference>
<accession>A0A6A2RST6</accession>
<gene>
    <name evidence="1" type="ORF">GA424_07890</name>
</gene>
<proteinExistence type="predicted"/>
<protein>
    <submittedName>
        <fullName evidence="1">Uncharacterized protein</fullName>
    </submittedName>
</protein>
<dbReference type="Proteomes" id="UP000487596">
    <property type="component" value="Unassembled WGS sequence"/>
</dbReference>
<sequence>MYVLTVVLVQTFVRLKQFTRLNNTSYKKSIGCFLWKAAFFIALSSPRLHRLIHNQTDRKIQRSSLNKKSPLLHTVVRMILLI</sequence>
<name>A0A6A2RST6_9BACE</name>
<dbReference type="EMBL" id="WDEH01000009">
    <property type="protein sequence ID" value="KAB6140171.1"/>
    <property type="molecule type" value="Genomic_DNA"/>
</dbReference>
<dbReference type="AlphaFoldDB" id="A0A6A2RST6"/>